<dbReference type="InterPro" id="IPR000960">
    <property type="entry name" value="Flavin_mOase"/>
</dbReference>
<dbReference type="Gene3D" id="3.50.50.60">
    <property type="entry name" value="FAD/NAD(P)-binding domain"/>
    <property type="match status" value="4"/>
</dbReference>
<keyword evidence="10 33" id="KW-0274">FAD</keyword>
<dbReference type="PIRSF" id="PIRSF000332">
    <property type="entry name" value="FMO"/>
    <property type="match status" value="1"/>
</dbReference>
<evidence type="ECO:0000256" key="12">
    <source>
        <dbReference type="ARBA" id="ARBA00022857"/>
    </source>
</evidence>
<dbReference type="RefSeq" id="XP_032814686.1">
    <property type="nucleotide sequence ID" value="XM_032958795.1"/>
</dbReference>
<keyword evidence="12 33" id="KW-0521">NADP</keyword>
<dbReference type="KEGG" id="pmrn:116944901"/>
<dbReference type="GO" id="GO:0034899">
    <property type="term" value="F:trimethylamine monooxygenase activity"/>
    <property type="evidence" value="ECO:0007669"/>
    <property type="project" value="UniProtKB-EC"/>
</dbReference>
<name>A0AAJ7WYF9_PETMA</name>
<proteinExistence type="inferred from homology"/>
<comment type="catalytic activity">
    <reaction evidence="23">
        <text>sulcatone + NADPH + O2 + H(+) = 4-methylpent-3-en-1-yl acetate + NADP(+) + H2O</text>
        <dbReference type="Rhea" id="RHEA:54864"/>
        <dbReference type="ChEBI" id="CHEBI:15377"/>
        <dbReference type="ChEBI" id="CHEBI:15378"/>
        <dbReference type="ChEBI" id="CHEBI:15379"/>
        <dbReference type="ChEBI" id="CHEBI:16310"/>
        <dbReference type="ChEBI" id="CHEBI:57783"/>
        <dbReference type="ChEBI" id="CHEBI:58349"/>
        <dbReference type="ChEBI" id="CHEBI:138373"/>
    </reaction>
    <physiologicalReaction direction="left-to-right" evidence="23">
        <dbReference type="Rhea" id="RHEA:54865"/>
    </physiologicalReaction>
</comment>
<dbReference type="GO" id="GO:0006629">
    <property type="term" value="P:lipid metabolic process"/>
    <property type="evidence" value="ECO:0007669"/>
    <property type="project" value="UniProtKB-KW"/>
</dbReference>
<comment type="catalytic activity">
    <reaction evidence="20">
        <text>hypotaurine + NADH + O2 + H(+) = taurine + NAD(+) + H2O</text>
        <dbReference type="Rhea" id="RHEA:74111"/>
        <dbReference type="ChEBI" id="CHEBI:15377"/>
        <dbReference type="ChEBI" id="CHEBI:15378"/>
        <dbReference type="ChEBI" id="CHEBI:15379"/>
        <dbReference type="ChEBI" id="CHEBI:57540"/>
        <dbReference type="ChEBI" id="CHEBI:57853"/>
        <dbReference type="ChEBI" id="CHEBI:57945"/>
        <dbReference type="ChEBI" id="CHEBI:507393"/>
        <dbReference type="EC" id="1.14.13.8"/>
    </reaction>
    <physiologicalReaction direction="left-to-right" evidence="20">
        <dbReference type="Rhea" id="RHEA:74112"/>
    </physiologicalReaction>
</comment>
<reference evidence="36" key="1">
    <citation type="submission" date="2025-08" db="UniProtKB">
        <authorList>
            <consortium name="RefSeq"/>
        </authorList>
    </citation>
    <scope>IDENTIFICATION</scope>
    <source>
        <tissue evidence="36">Sperm</tissue>
    </source>
</reference>
<comment type="cofactor">
    <cofactor evidence="1 33 34">
        <name>FAD</name>
        <dbReference type="ChEBI" id="CHEBI:57692"/>
    </cofactor>
</comment>
<keyword evidence="13" id="KW-1133">Transmembrane helix</keyword>
<dbReference type="InterPro" id="IPR020946">
    <property type="entry name" value="Flavin_mOase-like"/>
</dbReference>
<keyword evidence="14 33" id="KW-0560">Oxidoreductase</keyword>
<keyword evidence="11" id="KW-0492">Microsome</keyword>
<dbReference type="GO" id="GO:0050661">
    <property type="term" value="F:NADP binding"/>
    <property type="evidence" value="ECO:0007669"/>
    <property type="project" value="InterPro"/>
</dbReference>
<evidence type="ECO:0000256" key="5">
    <source>
        <dbReference type="ARBA" id="ARBA00022481"/>
    </source>
</evidence>
<dbReference type="SUPFAM" id="SSF51905">
    <property type="entry name" value="FAD/NAD(P)-binding domain"/>
    <property type="match status" value="2"/>
</dbReference>
<evidence type="ECO:0000256" key="23">
    <source>
        <dbReference type="ARBA" id="ARBA00047855"/>
    </source>
</evidence>
<evidence type="ECO:0000256" key="7">
    <source>
        <dbReference type="ARBA" id="ARBA00022630"/>
    </source>
</evidence>
<protein>
    <recommendedName>
        <fullName evidence="34">Flavin-containing monooxygenase</fullName>
        <ecNumber evidence="34">1.-.-.-</ecNumber>
    </recommendedName>
</protein>
<evidence type="ECO:0000256" key="19">
    <source>
        <dbReference type="ARBA" id="ARBA00045957"/>
    </source>
</evidence>
<evidence type="ECO:0000256" key="25">
    <source>
        <dbReference type="ARBA" id="ARBA00047977"/>
    </source>
</evidence>
<keyword evidence="35" id="KW-1185">Reference proteome</keyword>
<comment type="catalytic activity">
    <reaction evidence="28">
        <text>octan-3-one + NADPH + O2 + H(+) = ethyl hexanoate + NADP(+) + H2O</text>
        <dbReference type="Rhea" id="RHEA:54856"/>
        <dbReference type="ChEBI" id="CHEBI:15377"/>
        <dbReference type="ChEBI" id="CHEBI:15378"/>
        <dbReference type="ChEBI" id="CHEBI:15379"/>
        <dbReference type="ChEBI" id="CHEBI:57783"/>
        <dbReference type="ChEBI" id="CHEBI:58349"/>
        <dbReference type="ChEBI" id="CHEBI:80946"/>
        <dbReference type="ChEBI" id="CHEBI:86055"/>
    </reaction>
    <physiologicalReaction direction="left-to-right" evidence="28">
        <dbReference type="Rhea" id="RHEA:54857"/>
    </physiologicalReaction>
</comment>
<comment type="catalytic activity">
    <reaction evidence="26">
        <text>hypotaurine + NADPH + O2 + H(+) = taurine + NADP(+) + H2O</text>
        <dbReference type="Rhea" id="RHEA:69819"/>
        <dbReference type="ChEBI" id="CHEBI:15377"/>
        <dbReference type="ChEBI" id="CHEBI:15378"/>
        <dbReference type="ChEBI" id="CHEBI:15379"/>
        <dbReference type="ChEBI" id="CHEBI:57783"/>
        <dbReference type="ChEBI" id="CHEBI:57853"/>
        <dbReference type="ChEBI" id="CHEBI:58349"/>
        <dbReference type="ChEBI" id="CHEBI:507393"/>
        <dbReference type="EC" id="1.14.13.8"/>
    </reaction>
    <physiologicalReaction direction="left-to-right" evidence="26">
        <dbReference type="Rhea" id="RHEA:69820"/>
    </physiologicalReaction>
</comment>
<evidence type="ECO:0000256" key="6">
    <source>
        <dbReference type="ARBA" id="ARBA00022553"/>
    </source>
</evidence>
<evidence type="ECO:0000256" key="28">
    <source>
        <dbReference type="ARBA" id="ARBA00048459"/>
    </source>
</evidence>
<evidence type="ECO:0000256" key="20">
    <source>
        <dbReference type="ARBA" id="ARBA00047338"/>
    </source>
</evidence>
<comment type="catalytic activity">
    <reaction evidence="27">
        <text>trimethylamine + NADPH + O2 = trimethylamine N-oxide + NADP(+) + H2O</text>
        <dbReference type="Rhea" id="RHEA:31979"/>
        <dbReference type="ChEBI" id="CHEBI:15377"/>
        <dbReference type="ChEBI" id="CHEBI:15379"/>
        <dbReference type="ChEBI" id="CHEBI:15724"/>
        <dbReference type="ChEBI" id="CHEBI:57783"/>
        <dbReference type="ChEBI" id="CHEBI:58349"/>
        <dbReference type="ChEBI" id="CHEBI:58389"/>
        <dbReference type="EC" id="1.14.13.148"/>
    </reaction>
    <physiologicalReaction direction="left-to-right" evidence="27">
        <dbReference type="Rhea" id="RHEA:31980"/>
    </physiologicalReaction>
</comment>
<dbReference type="FunFam" id="3.50.50.60:FF:000159">
    <property type="entry name" value="Dimethylaniline monooxygenase [N-oxide-forming]"/>
    <property type="match status" value="1"/>
</dbReference>
<evidence type="ECO:0000256" key="15">
    <source>
        <dbReference type="ARBA" id="ARBA00023033"/>
    </source>
</evidence>
<evidence type="ECO:0000256" key="22">
    <source>
        <dbReference type="ARBA" id="ARBA00047574"/>
    </source>
</evidence>
<evidence type="ECO:0000256" key="29">
    <source>
        <dbReference type="ARBA" id="ARBA00048989"/>
    </source>
</evidence>
<comment type="catalytic activity">
    <reaction evidence="24">
        <text>NADPH + O2 + H(+) = H2O2 + NADP(+)</text>
        <dbReference type="Rhea" id="RHEA:11260"/>
        <dbReference type="ChEBI" id="CHEBI:15378"/>
        <dbReference type="ChEBI" id="CHEBI:15379"/>
        <dbReference type="ChEBI" id="CHEBI:16240"/>
        <dbReference type="ChEBI" id="CHEBI:57783"/>
        <dbReference type="ChEBI" id="CHEBI:58349"/>
        <dbReference type="EC" id="1.6.3.1"/>
    </reaction>
    <physiologicalReaction direction="left-to-right" evidence="24">
        <dbReference type="Rhea" id="RHEA:11261"/>
    </physiologicalReaction>
</comment>
<evidence type="ECO:0000256" key="17">
    <source>
        <dbReference type="ARBA" id="ARBA00023136"/>
    </source>
</evidence>
<comment type="catalytic activity">
    <reaction evidence="30">
        <text>heptan-4-one + NADPH + O2 + H(+) = propyl butanoate + NADP(+) + H2O</text>
        <dbReference type="Rhea" id="RHEA:54852"/>
        <dbReference type="ChEBI" id="CHEBI:15377"/>
        <dbReference type="ChEBI" id="CHEBI:15378"/>
        <dbReference type="ChEBI" id="CHEBI:15379"/>
        <dbReference type="ChEBI" id="CHEBI:57783"/>
        <dbReference type="ChEBI" id="CHEBI:58349"/>
        <dbReference type="ChEBI" id="CHEBI:89484"/>
        <dbReference type="ChEBI" id="CHEBI:89719"/>
    </reaction>
    <physiologicalReaction direction="left-to-right" evidence="30">
        <dbReference type="Rhea" id="RHEA:54853"/>
    </physiologicalReaction>
</comment>
<evidence type="ECO:0000256" key="16">
    <source>
        <dbReference type="ARBA" id="ARBA00023098"/>
    </source>
</evidence>
<keyword evidence="5" id="KW-0488">Methylation</keyword>
<comment type="catalytic activity">
    <reaction evidence="31">
        <text>N,N-dimethylaniline + NADPH + O2 + H(+) = N,N-dimethylaniline N-oxide + NADP(+) + H2O</text>
        <dbReference type="Rhea" id="RHEA:24468"/>
        <dbReference type="ChEBI" id="CHEBI:15377"/>
        <dbReference type="ChEBI" id="CHEBI:15378"/>
        <dbReference type="ChEBI" id="CHEBI:15379"/>
        <dbReference type="ChEBI" id="CHEBI:16269"/>
        <dbReference type="ChEBI" id="CHEBI:17735"/>
        <dbReference type="ChEBI" id="CHEBI:57783"/>
        <dbReference type="ChEBI" id="CHEBI:58349"/>
        <dbReference type="EC" id="1.14.13.8"/>
    </reaction>
    <physiologicalReaction direction="left-to-right" evidence="31">
        <dbReference type="Rhea" id="RHEA:24469"/>
    </physiologicalReaction>
</comment>
<comment type="catalytic activity">
    <reaction evidence="25">
        <text>hexan-3-one + NADPH + O2 + H(+) = ethyl butanoate + NADP(+) + H2O</text>
        <dbReference type="Rhea" id="RHEA:54844"/>
        <dbReference type="ChEBI" id="CHEBI:15377"/>
        <dbReference type="ChEBI" id="CHEBI:15378"/>
        <dbReference type="ChEBI" id="CHEBI:15379"/>
        <dbReference type="ChEBI" id="CHEBI:57783"/>
        <dbReference type="ChEBI" id="CHEBI:58349"/>
        <dbReference type="ChEBI" id="CHEBI:88764"/>
        <dbReference type="ChEBI" id="CHEBI:89891"/>
    </reaction>
    <physiologicalReaction direction="left-to-right" evidence="25">
        <dbReference type="Rhea" id="RHEA:54845"/>
    </physiologicalReaction>
</comment>
<dbReference type="PRINTS" id="PR01125">
    <property type="entry name" value="FMOXYGENASE5"/>
</dbReference>
<comment type="catalytic activity">
    <reaction evidence="21">
        <text>hexan-3-one + NADPH + O2 + H(+) = propyl propanoate + NADP(+) + H2O</text>
        <dbReference type="Rhea" id="RHEA:54848"/>
        <dbReference type="ChEBI" id="CHEBI:15377"/>
        <dbReference type="ChEBI" id="CHEBI:15378"/>
        <dbReference type="ChEBI" id="CHEBI:15379"/>
        <dbReference type="ChEBI" id="CHEBI:57783"/>
        <dbReference type="ChEBI" id="CHEBI:58349"/>
        <dbReference type="ChEBI" id="CHEBI:89828"/>
        <dbReference type="ChEBI" id="CHEBI:89891"/>
    </reaction>
    <physiologicalReaction direction="left-to-right" evidence="21">
        <dbReference type="Rhea" id="RHEA:54849"/>
    </physiologicalReaction>
</comment>
<accession>A0AAJ7WYF9</accession>
<evidence type="ECO:0000256" key="13">
    <source>
        <dbReference type="ARBA" id="ARBA00022989"/>
    </source>
</evidence>
<keyword evidence="7 33" id="KW-0285">Flavoprotein</keyword>
<evidence type="ECO:0000256" key="18">
    <source>
        <dbReference type="ARBA" id="ARBA00045722"/>
    </source>
</evidence>
<evidence type="ECO:0000256" key="27">
    <source>
        <dbReference type="ARBA" id="ARBA00048088"/>
    </source>
</evidence>
<comment type="catalytic activity">
    <reaction evidence="29">
        <text>(2E)-geranial + NADPH + O2 + H(+) = (1E)-2,6-dimethylhepta-1,5-dien-1-yl formate + NADP(+) + H2O</text>
        <dbReference type="Rhea" id="RHEA:54860"/>
        <dbReference type="ChEBI" id="CHEBI:15377"/>
        <dbReference type="ChEBI" id="CHEBI:15378"/>
        <dbReference type="ChEBI" id="CHEBI:15379"/>
        <dbReference type="ChEBI" id="CHEBI:16980"/>
        <dbReference type="ChEBI" id="CHEBI:57783"/>
        <dbReference type="ChEBI" id="CHEBI:58349"/>
        <dbReference type="ChEBI" id="CHEBI:138375"/>
    </reaction>
    <physiologicalReaction direction="left-to-right" evidence="29">
        <dbReference type="Rhea" id="RHEA:54861"/>
    </physiologicalReaction>
</comment>
<dbReference type="EC" id="1.-.-.-" evidence="34"/>
<keyword evidence="9 33" id="KW-0256">Endoplasmic reticulum</keyword>
<evidence type="ECO:0000256" key="26">
    <source>
        <dbReference type="ARBA" id="ARBA00048041"/>
    </source>
</evidence>
<comment type="catalytic activity">
    <reaction evidence="32">
        <text>octan-3-one + NADPH + O2 + H(+) = pentyl propanoate + NADP(+) + H2O</text>
        <dbReference type="Rhea" id="RHEA:54840"/>
        <dbReference type="ChEBI" id="CHEBI:15377"/>
        <dbReference type="ChEBI" id="CHEBI:15378"/>
        <dbReference type="ChEBI" id="CHEBI:15379"/>
        <dbReference type="ChEBI" id="CHEBI:57783"/>
        <dbReference type="ChEBI" id="CHEBI:58349"/>
        <dbReference type="ChEBI" id="CHEBI:80946"/>
        <dbReference type="ChEBI" id="CHEBI:87373"/>
    </reaction>
    <physiologicalReaction direction="left-to-right" evidence="32">
        <dbReference type="Rhea" id="RHEA:54841"/>
    </physiologicalReaction>
</comment>
<evidence type="ECO:0000256" key="4">
    <source>
        <dbReference type="ARBA" id="ARBA00009183"/>
    </source>
</evidence>
<evidence type="ECO:0000256" key="30">
    <source>
        <dbReference type="ARBA" id="ARBA00048990"/>
    </source>
</evidence>
<dbReference type="GO" id="GO:0004499">
    <property type="term" value="F:N,N-dimethylaniline monooxygenase activity"/>
    <property type="evidence" value="ECO:0007669"/>
    <property type="project" value="UniProtKB-UniRule"/>
</dbReference>
<dbReference type="Proteomes" id="UP001318040">
    <property type="component" value="Chromosome 22"/>
</dbReference>
<comment type="subcellular location">
    <subcellularLocation>
        <location evidence="2">Endoplasmic reticulum membrane</location>
        <topology evidence="2">Single-pass membrane protein</topology>
    </subcellularLocation>
    <subcellularLocation>
        <location evidence="3">Microsome membrane</location>
    </subcellularLocation>
</comment>
<dbReference type="GeneID" id="116944901"/>
<evidence type="ECO:0000256" key="3">
    <source>
        <dbReference type="ARBA" id="ARBA00004524"/>
    </source>
</evidence>
<dbReference type="InterPro" id="IPR002257">
    <property type="entry name" value="Flavin_mOase_5"/>
</dbReference>
<evidence type="ECO:0000256" key="21">
    <source>
        <dbReference type="ARBA" id="ARBA00047426"/>
    </source>
</evidence>
<evidence type="ECO:0000256" key="32">
    <source>
        <dbReference type="ARBA" id="ARBA00049475"/>
    </source>
</evidence>
<comment type="function">
    <text evidence="18">Acts as a Baeyer-Villiger monooxygenase on a broad range of substrates. Catalyzes the insertion of an oxygen atom into a carbon-carbon bond adjacent to a carbonyl, which converts ketones to esters. Active on diverse carbonyl compounds, whereas soft nucleophiles are mostly non- or poorly reactive. In contrast with other forms of FMO it is non- or poorly active on 'classical' substrates such as drugs, pesticides, and dietary components containing soft nucleophilic heteroatoms. Able to oxidize drug molecules bearing a carbonyl group on an aliphatic chain, such as nabumetone and pentoxifylline. Also, in the absence of substrates, shows slow but yet significant NADPH oxidase activity. Acts as a positive modulator of cholesterol biosynthesis as well as glucose homeostasis, promoting metabolic aging via pleiotropic effects.</text>
</comment>
<evidence type="ECO:0000256" key="8">
    <source>
        <dbReference type="ARBA" id="ARBA00022692"/>
    </source>
</evidence>
<evidence type="ECO:0000256" key="14">
    <source>
        <dbReference type="ARBA" id="ARBA00023002"/>
    </source>
</evidence>
<dbReference type="GO" id="GO:0016174">
    <property type="term" value="F:NAD(P)H oxidase H2O2-forming activity"/>
    <property type="evidence" value="ECO:0007669"/>
    <property type="project" value="UniProtKB-EC"/>
</dbReference>
<dbReference type="AlphaFoldDB" id="A0AAJ7WYF9"/>
<evidence type="ECO:0000256" key="11">
    <source>
        <dbReference type="ARBA" id="ARBA00022848"/>
    </source>
</evidence>
<sequence length="537" mass="60792">MSCKRVCIIGAGASGLTAIKCCLDENLQPVCFERDDYIGGLWNFKEQVPEGQASIYRSVIINTSKEMMCYSDFPIPASFPNFMHNSRIVEYFCMYAQQYQLEKYIRYKTSVKSVKRREDFDTSGQWDVTVVTEDGTEESSVFDAVMVCTGHHTDPHLPLDSFLGIEKFGGRYMHSKEYKDHKPFEGKRVMVVGVGNSGLDIAVELSRHASQVFLSTRRGAWVINRVAEGGKPLDIAYVRRSMAAIFSWLPTELVNGIVERQLNARFNHRDYGLQATHRYNGQHPSINDDLPNRILSGTLTVKPNVASFTESGVAFEDGTREDIDSVIFATGYTFRYPFLDTGEPGLLPVKGNRVSLYKFVFPPRLARPTLAVVGLIQPLGAIMPISEMQCRWATRIFKGLVELPSIADMMDDIRARKESMEKRYVASQRHTIQVDYIDYMDQIAQQIGVKPSFLPMFRQDPRLALKVFFGPCTPYQYRLVGPGCWPGAAEAIRTQWDRIVAPTRTRSIDSSNTELLRLLIKMLICLLVVVAVVVQFF</sequence>
<dbReference type="Pfam" id="PF00743">
    <property type="entry name" value="FMO-like"/>
    <property type="match status" value="1"/>
</dbReference>
<evidence type="ECO:0000256" key="24">
    <source>
        <dbReference type="ARBA" id="ARBA00047864"/>
    </source>
</evidence>
<dbReference type="InterPro" id="IPR036188">
    <property type="entry name" value="FAD/NAD-bd_sf"/>
</dbReference>
<comment type="function">
    <text evidence="19">Broad spectrum monooxygenase that catalyzes the oxygenation of a wide variety of nitrogen- and sulfur-containing compounds including xenobiotics. Catalyzes the S-oxygenation of hypotaurine to produce taurine, an organic osmolyte involved in cell volume regulation as well as a variety of cytoprotective and developmental processes. In vitro, catalyzes the N-oxygenation of trimethylamine (TMA) to produce trimethylamine N-oxide (TMAO) and could therefore participate to the detoxification of this compound that is generated by the action of gut microbiota from dietary precursors such as choline, choline containing compounds, betaine or L-carnitine.</text>
</comment>
<evidence type="ECO:0000256" key="9">
    <source>
        <dbReference type="ARBA" id="ARBA00022824"/>
    </source>
</evidence>
<gene>
    <name evidence="36" type="primary">LOC116944901</name>
</gene>
<dbReference type="GO" id="GO:0050660">
    <property type="term" value="F:flavin adenine dinucleotide binding"/>
    <property type="evidence" value="ECO:0007669"/>
    <property type="project" value="InterPro"/>
</dbReference>
<evidence type="ECO:0000313" key="36">
    <source>
        <dbReference type="RefSeq" id="XP_032814686.1"/>
    </source>
</evidence>
<organism evidence="35 36">
    <name type="scientific">Petromyzon marinus</name>
    <name type="common">Sea lamprey</name>
    <dbReference type="NCBI Taxonomy" id="7757"/>
    <lineage>
        <taxon>Eukaryota</taxon>
        <taxon>Metazoa</taxon>
        <taxon>Chordata</taxon>
        <taxon>Craniata</taxon>
        <taxon>Vertebrata</taxon>
        <taxon>Cyclostomata</taxon>
        <taxon>Hyperoartia</taxon>
        <taxon>Petromyzontiformes</taxon>
        <taxon>Petromyzontidae</taxon>
        <taxon>Petromyzon</taxon>
    </lineage>
</organism>
<evidence type="ECO:0000256" key="10">
    <source>
        <dbReference type="ARBA" id="ARBA00022827"/>
    </source>
</evidence>
<dbReference type="GO" id="GO:0005789">
    <property type="term" value="C:endoplasmic reticulum membrane"/>
    <property type="evidence" value="ECO:0007669"/>
    <property type="project" value="UniProtKB-SubCell"/>
</dbReference>
<keyword evidence="15 33" id="KW-0503">Monooxygenase</keyword>
<dbReference type="PANTHER" id="PTHR23023">
    <property type="entry name" value="DIMETHYLANILINE MONOOXYGENASE"/>
    <property type="match status" value="1"/>
</dbReference>
<evidence type="ECO:0000256" key="2">
    <source>
        <dbReference type="ARBA" id="ARBA00004389"/>
    </source>
</evidence>
<evidence type="ECO:0000256" key="34">
    <source>
        <dbReference type="RuleBase" id="RU361177"/>
    </source>
</evidence>
<evidence type="ECO:0000256" key="31">
    <source>
        <dbReference type="ARBA" id="ARBA00049443"/>
    </source>
</evidence>
<keyword evidence="17 33" id="KW-0472">Membrane</keyword>
<keyword evidence="16" id="KW-0443">Lipid metabolism</keyword>
<comment type="similarity">
    <text evidence="4 33 34">Belongs to the FMO family.</text>
</comment>
<evidence type="ECO:0000313" key="35">
    <source>
        <dbReference type="Proteomes" id="UP001318040"/>
    </source>
</evidence>
<keyword evidence="6" id="KW-0597">Phosphoprotein</keyword>
<comment type="catalytic activity">
    <reaction evidence="22">
        <text>heptan-2-one + NADPH + O2 + H(+) = pentyl acetate + NADP(+) + H2O</text>
        <dbReference type="Rhea" id="RHEA:54836"/>
        <dbReference type="ChEBI" id="CHEBI:5672"/>
        <dbReference type="ChEBI" id="CHEBI:15377"/>
        <dbReference type="ChEBI" id="CHEBI:15378"/>
        <dbReference type="ChEBI" id="CHEBI:15379"/>
        <dbReference type="ChEBI" id="CHEBI:57783"/>
        <dbReference type="ChEBI" id="CHEBI:58349"/>
        <dbReference type="ChEBI" id="CHEBI:87362"/>
    </reaction>
    <physiologicalReaction direction="left-to-right" evidence="22">
        <dbReference type="Rhea" id="RHEA:54837"/>
    </physiologicalReaction>
</comment>
<dbReference type="PRINTS" id="PR00370">
    <property type="entry name" value="FMOXYGENASE"/>
</dbReference>
<evidence type="ECO:0000256" key="33">
    <source>
        <dbReference type="PIRNR" id="PIRNR000332"/>
    </source>
</evidence>
<dbReference type="InterPro" id="IPR050346">
    <property type="entry name" value="FMO-like"/>
</dbReference>
<keyword evidence="8" id="KW-0812">Transmembrane</keyword>
<evidence type="ECO:0000256" key="1">
    <source>
        <dbReference type="ARBA" id="ARBA00001974"/>
    </source>
</evidence>